<name>A0A645J108_9ZZZZ</name>
<dbReference type="InterPro" id="IPR029065">
    <property type="entry name" value="Enolase_C-like"/>
</dbReference>
<proteinExistence type="predicted"/>
<evidence type="ECO:0000313" key="2">
    <source>
        <dbReference type="EMBL" id="MPN56850.1"/>
    </source>
</evidence>
<dbReference type="AlphaFoldDB" id="A0A645J108"/>
<dbReference type="InterPro" id="IPR034593">
    <property type="entry name" value="DgoD-like"/>
</dbReference>
<dbReference type="InterPro" id="IPR036849">
    <property type="entry name" value="Enolase-like_C_sf"/>
</dbReference>
<sequence>MATGERVYSRWGYRPFYEDRSIGIIQPDLCNTGGLTEGKKICDMAHVYDIGVQIHICGGPISTAAALQLEAVIPNFVIHEHHAAALLEANIELCTNDYQPKNGYFEVPDRPGLGQELTEKAVREAEVFIIK</sequence>
<dbReference type="EC" id="4.2.1.6" evidence="2"/>
<evidence type="ECO:0000259" key="1">
    <source>
        <dbReference type="Pfam" id="PF13378"/>
    </source>
</evidence>
<dbReference type="GO" id="GO:0008869">
    <property type="term" value="F:galactonate dehydratase activity"/>
    <property type="evidence" value="ECO:0007669"/>
    <property type="project" value="UniProtKB-EC"/>
</dbReference>
<reference evidence="2" key="1">
    <citation type="submission" date="2019-08" db="EMBL/GenBank/DDBJ databases">
        <authorList>
            <person name="Kucharzyk K."/>
            <person name="Murdoch R.W."/>
            <person name="Higgins S."/>
            <person name="Loffler F."/>
        </authorList>
    </citation>
    <scope>NUCLEOTIDE SEQUENCE</scope>
</reference>
<dbReference type="Gene3D" id="3.20.20.120">
    <property type="entry name" value="Enolase-like C-terminal domain"/>
    <property type="match status" value="1"/>
</dbReference>
<dbReference type="PANTHER" id="PTHR48080">
    <property type="entry name" value="D-GALACTONATE DEHYDRATASE-RELATED"/>
    <property type="match status" value="1"/>
</dbReference>
<dbReference type="PANTHER" id="PTHR48080:SF2">
    <property type="entry name" value="D-GALACTONATE DEHYDRATASE"/>
    <property type="match status" value="1"/>
</dbReference>
<gene>
    <name evidence="2" type="primary">dgoD_10</name>
    <name evidence="2" type="ORF">SDC9_204543</name>
</gene>
<dbReference type="EMBL" id="VSSQ01127685">
    <property type="protein sequence ID" value="MPN56850.1"/>
    <property type="molecule type" value="Genomic_DNA"/>
</dbReference>
<keyword evidence="2" id="KW-0456">Lyase</keyword>
<feature type="domain" description="Enolase C-terminal" evidence="1">
    <location>
        <begin position="2"/>
        <end position="120"/>
    </location>
</feature>
<dbReference type="Pfam" id="PF13378">
    <property type="entry name" value="MR_MLE_C"/>
    <property type="match status" value="1"/>
</dbReference>
<accession>A0A645J108</accession>
<protein>
    <submittedName>
        <fullName evidence="2">D-galactonate dehydratase</fullName>
        <ecNumber evidence="2">4.2.1.6</ecNumber>
    </submittedName>
</protein>
<organism evidence="2">
    <name type="scientific">bioreactor metagenome</name>
    <dbReference type="NCBI Taxonomy" id="1076179"/>
    <lineage>
        <taxon>unclassified sequences</taxon>
        <taxon>metagenomes</taxon>
        <taxon>ecological metagenomes</taxon>
    </lineage>
</organism>
<dbReference type="SUPFAM" id="SSF51604">
    <property type="entry name" value="Enolase C-terminal domain-like"/>
    <property type="match status" value="1"/>
</dbReference>
<comment type="caution">
    <text evidence="2">The sequence shown here is derived from an EMBL/GenBank/DDBJ whole genome shotgun (WGS) entry which is preliminary data.</text>
</comment>